<sequence>NLDIVVPNPGEPLYSATYTEKGAQLDTIAADARIKFIVGKIDEAGFQADMDLWKKSGGDEYVKEMNEAYAASQQK</sequence>
<dbReference type="SUPFAM" id="SSF53850">
    <property type="entry name" value="Periplasmic binding protein-like II"/>
    <property type="match status" value="1"/>
</dbReference>
<keyword evidence="2" id="KW-1185">Reference proteome</keyword>
<gene>
    <name evidence="1" type="ORF">K0U00_38140</name>
</gene>
<comment type="caution">
    <text evidence="1">The sequence shown here is derived from an EMBL/GenBank/DDBJ whole genome shotgun (WGS) entry which is preliminary data.</text>
</comment>
<dbReference type="Proteomes" id="UP001519887">
    <property type="component" value="Unassembled WGS sequence"/>
</dbReference>
<name>A0ABS7CGF9_9BACL</name>
<organism evidence="1 2">
    <name type="scientific">Paenibacillus sepulcri</name>
    <dbReference type="NCBI Taxonomy" id="359917"/>
    <lineage>
        <taxon>Bacteria</taxon>
        <taxon>Bacillati</taxon>
        <taxon>Bacillota</taxon>
        <taxon>Bacilli</taxon>
        <taxon>Bacillales</taxon>
        <taxon>Paenibacillaceae</taxon>
        <taxon>Paenibacillus</taxon>
    </lineage>
</organism>
<reference evidence="1 2" key="1">
    <citation type="submission" date="2021-07" db="EMBL/GenBank/DDBJ databases">
        <title>Paenibacillus radiodurans sp. nov., isolated from the southeastern edge of Tengger Desert.</title>
        <authorList>
            <person name="Zhang G."/>
        </authorList>
    </citation>
    <scope>NUCLEOTIDE SEQUENCE [LARGE SCALE GENOMIC DNA]</scope>
    <source>
        <strain evidence="1 2">CCM 7311</strain>
    </source>
</reference>
<evidence type="ECO:0000313" key="2">
    <source>
        <dbReference type="Proteomes" id="UP001519887"/>
    </source>
</evidence>
<dbReference type="EMBL" id="JAHZIK010001896">
    <property type="protein sequence ID" value="MBW7459897.1"/>
    <property type="molecule type" value="Genomic_DNA"/>
</dbReference>
<evidence type="ECO:0008006" key="3">
    <source>
        <dbReference type="Google" id="ProtNLM"/>
    </source>
</evidence>
<feature type="non-terminal residue" evidence="1">
    <location>
        <position position="1"/>
    </location>
</feature>
<evidence type="ECO:0000313" key="1">
    <source>
        <dbReference type="EMBL" id="MBW7459897.1"/>
    </source>
</evidence>
<protein>
    <recommendedName>
        <fullName evidence="3">ABC transporter substrate-binding protein</fullName>
    </recommendedName>
</protein>
<proteinExistence type="predicted"/>
<accession>A0ABS7CGF9</accession>